<dbReference type="Gene3D" id="2.40.100.10">
    <property type="entry name" value="Cyclophilin-like"/>
    <property type="match status" value="1"/>
</dbReference>
<dbReference type="Proteomes" id="UP000887565">
    <property type="component" value="Unplaced"/>
</dbReference>
<name>A0A915KHU6_ROMCU</name>
<dbReference type="InterPro" id="IPR000504">
    <property type="entry name" value="RRM_dom"/>
</dbReference>
<keyword evidence="4 8" id="KW-0694">RNA-binding</keyword>
<keyword evidence="6 9" id="KW-0413">Isomerase</keyword>
<evidence type="ECO:0000256" key="3">
    <source>
        <dbReference type="ARBA" id="ARBA00004123"/>
    </source>
</evidence>
<dbReference type="InterPro" id="IPR035979">
    <property type="entry name" value="RBD_domain_sf"/>
</dbReference>
<dbReference type="SMART" id="SM00360">
    <property type="entry name" value="RRM"/>
    <property type="match status" value="1"/>
</dbReference>
<dbReference type="Gene3D" id="3.30.70.330">
    <property type="match status" value="1"/>
</dbReference>
<dbReference type="SUPFAM" id="SSF54928">
    <property type="entry name" value="RNA-binding domain, RBD"/>
    <property type="match status" value="1"/>
</dbReference>
<reference evidence="14" key="1">
    <citation type="submission" date="2022-11" db="UniProtKB">
        <authorList>
            <consortium name="WormBaseParasite"/>
        </authorList>
    </citation>
    <scope>IDENTIFICATION</scope>
</reference>
<feature type="compositionally biased region" description="Basic residues" evidence="10">
    <location>
        <begin position="413"/>
        <end position="426"/>
    </location>
</feature>
<evidence type="ECO:0000256" key="6">
    <source>
        <dbReference type="ARBA" id="ARBA00023235"/>
    </source>
</evidence>
<dbReference type="CDD" id="cd01921">
    <property type="entry name" value="cyclophilin_RRM"/>
    <property type="match status" value="1"/>
</dbReference>
<dbReference type="SUPFAM" id="SSF50891">
    <property type="entry name" value="Cyclophilin-like"/>
    <property type="match status" value="1"/>
</dbReference>
<dbReference type="Pfam" id="PF00160">
    <property type="entry name" value="Pro_isomerase"/>
    <property type="match status" value="1"/>
</dbReference>
<organism evidence="13 14">
    <name type="scientific">Romanomermis culicivorax</name>
    <name type="common">Nematode worm</name>
    <dbReference type="NCBI Taxonomy" id="13658"/>
    <lineage>
        <taxon>Eukaryota</taxon>
        <taxon>Metazoa</taxon>
        <taxon>Ecdysozoa</taxon>
        <taxon>Nematoda</taxon>
        <taxon>Enoplea</taxon>
        <taxon>Dorylaimia</taxon>
        <taxon>Mermithida</taxon>
        <taxon>Mermithoidea</taxon>
        <taxon>Mermithidae</taxon>
        <taxon>Romanomermis</taxon>
    </lineage>
</organism>
<dbReference type="EC" id="5.2.1.8" evidence="9"/>
<dbReference type="GO" id="GO:0003755">
    <property type="term" value="F:peptidyl-prolyl cis-trans isomerase activity"/>
    <property type="evidence" value="ECO:0007669"/>
    <property type="project" value="UniProtKB-UniRule"/>
</dbReference>
<dbReference type="PROSITE" id="PS50072">
    <property type="entry name" value="CSA_PPIASE_2"/>
    <property type="match status" value="1"/>
</dbReference>
<evidence type="ECO:0000256" key="9">
    <source>
        <dbReference type="RuleBase" id="RU365081"/>
    </source>
</evidence>
<evidence type="ECO:0000256" key="2">
    <source>
        <dbReference type="ARBA" id="ARBA00002388"/>
    </source>
</evidence>
<dbReference type="GO" id="GO:0003723">
    <property type="term" value="F:RNA binding"/>
    <property type="evidence" value="ECO:0007669"/>
    <property type="project" value="UniProtKB-UniRule"/>
</dbReference>
<keyword evidence="5 9" id="KW-0697">Rotamase</keyword>
<evidence type="ECO:0000259" key="12">
    <source>
        <dbReference type="PROSITE" id="PS50102"/>
    </source>
</evidence>
<evidence type="ECO:0000313" key="14">
    <source>
        <dbReference type="WBParaSite" id="nRc.2.0.1.t37955-RA"/>
    </source>
</evidence>
<dbReference type="GO" id="GO:0005634">
    <property type="term" value="C:nucleus"/>
    <property type="evidence" value="ECO:0007669"/>
    <property type="project" value="UniProtKB-SubCell"/>
</dbReference>
<dbReference type="CDD" id="cd12235">
    <property type="entry name" value="RRM_PPIL4"/>
    <property type="match status" value="1"/>
</dbReference>
<evidence type="ECO:0000256" key="8">
    <source>
        <dbReference type="PROSITE-ProRule" id="PRU00176"/>
    </source>
</evidence>
<evidence type="ECO:0000256" key="1">
    <source>
        <dbReference type="ARBA" id="ARBA00000971"/>
    </source>
</evidence>
<dbReference type="WBParaSite" id="nRc.2.0.1.t37955-RA">
    <property type="protein sequence ID" value="nRc.2.0.1.t37955-RA"/>
    <property type="gene ID" value="nRc.2.0.1.g37955"/>
</dbReference>
<dbReference type="PRINTS" id="PR00153">
    <property type="entry name" value="CSAPPISMRASE"/>
</dbReference>
<dbReference type="InterPro" id="IPR035542">
    <property type="entry name" value="CRIP"/>
</dbReference>
<dbReference type="FunFam" id="2.40.100.10:FF:000015">
    <property type="entry name" value="Peptidyl-prolyl cis-trans isomerase"/>
    <property type="match status" value="1"/>
</dbReference>
<evidence type="ECO:0000313" key="13">
    <source>
        <dbReference type="Proteomes" id="UP000887565"/>
    </source>
</evidence>
<dbReference type="Pfam" id="PF00076">
    <property type="entry name" value="RRM_1"/>
    <property type="match status" value="1"/>
</dbReference>
<comment type="similarity">
    <text evidence="9">Belongs to the cyclophilin-type PPIase family. PPIL4 subfamily.</text>
</comment>
<protein>
    <recommendedName>
        <fullName evidence="9">Peptidyl-prolyl cis-trans isomerase</fullName>
        <shortName evidence="9">PPIase</shortName>
        <ecNumber evidence="9">5.2.1.8</ecNumber>
    </recommendedName>
</protein>
<feature type="region of interest" description="Disordered" evidence="10">
    <location>
        <begin position="329"/>
        <end position="426"/>
    </location>
</feature>
<dbReference type="InterPro" id="IPR002130">
    <property type="entry name" value="Cyclophilin-type_PPIase_dom"/>
</dbReference>
<dbReference type="PANTHER" id="PTHR45843:SF1">
    <property type="entry name" value="PEPTIDYL-PROLYL CIS-TRANS ISOMERASE-LIKE 4"/>
    <property type="match status" value="1"/>
</dbReference>
<evidence type="ECO:0000256" key="5">
    <source>
        <dbReference type="ARBA" id="ARBA00023110"/>
    </source>
</evidence>
<evidence type="ECO:0000256" key="10">
    <source>
        <dbReference type="SAM" id="MobiDB-lite"/>
    </source>
</evidence>
<feature type="compositionally biased region" description="Basic and acidic residues" evidence="10">
    <location>
        <begin position="364"/>
        <end position="412"/>
    </location>
</feature>
<feature type="domain" description="PPIase cyclophilin-type" evidence="11">
    <location>
        <begin position="6"/>
        <end position="161"/>
    </location>
</feature>
<accession>A0A915KHU6</accession>
<evidence type="ECO:0000256" key="4">
    <source>
        <dbReference type="ARBA" id="ARBA00022884"/>
    </source>
</evidence>
<feature type="domain" description="RRM" evidence="12">
    <location>
        <begin position="240"/>
        <end position="318"/>
    </location>
</feature>
<comment type="subcellular location">
    <subcellularLocation>
        <location evidence="3 9">Nucleus</location>
    </subcellularLocation>
</comment>
<dbReference type="PANTHER" id="PTHR45843">
    <property type="entry name" value="PEPTIDYL-PROLYL CIS-TRANS ISOMERASE-LIKE 4"/>
    <property type="match status" value="1"/>
</dbReference>
<comment type="function">
    <text evidence="2 9">PPIases accelerate the folding of proteins. It catalyzes the cis-trans isomerization of proline imidic peptide bonds in oligopeptides.</text>
</comment>
<feature type="compositionally biased region" description="Basic and acidic residues" evidence="10">
    <location>
        <begin position="334"/>
        <end position="351"/>
    </location>
</feature>
<dbReference type="InterPro" id="IPR029000">
    <property type="entry name" value="Cyclophilin-like_dom_sf"/>
</dbReference>
<proteinExistence type="inferred from homology"/>
<sequence length="426" mass="49279">MSVLIETTIGCFVVDLFVKKKPNTCRNFLKLCKFKYYNFCCFHSIQQNFIAQTGDPTGTGKGGESVYSRIYGEQARYIEQEKVPEIKHAFAGLISMVNNGESGHGSQFFITLSDDLAYLDGVHSVFGKISENSEILQTLNDTICDDKFRPYIDVLITHTIVLDDPFPDDKSFKFPSRSPSPSIDLLKKMRIGIDEDLDETGGKTIEELQNEIEVKEAKARAHILEMIGDLHHAEEKPPDNVLFVCKLNAVTTDEDLEIIFSRFGKIKCCEIIRDKKTGNSLQYAFIEFERPEDCETAYFKMDNVLIDDRRIHVDFSQSVAKNFQWKKQVGASEPRLKTEKQRKRRNDDSEKKHKKNRSRSPKYRSRDNDRRDHSCREYAKKSDFGDRNGKASQQRHSDHSKTSRRRSSEKASRSRRKSRSRSRNRR</sequence>
<dbReference type="InterPro" id="IPR012677">
    <property type="entry name" value="Nucleotide-bd_a/b_plait_sf"/>
</dbReference>
<dbReference type="OMA" id="APKCCEN"/>
<dbReference type="PROSITE" id="PS50102">
    <property type="entry name" value="RRM"/>
    <property type="match status" value="1"/>
</dbReference>
<keyword evidence="7 9" id="KW-0539">Nucleus</keyword>
<dbReference type="AlphaFoldDB" id="A0A915KHU6"/>
<comment type="catalytic activity">
    <reaction evidence="1 9">
        <text>[protein]-peptidylproline (omega=180) = [protein]-peptidylproline (omega=0)</text>
        <dbReference type="Rhea" id="RHEA:16237"/>
        <dbReference type="Rhea" id="RHEA-COMP:10747"/>
        <dbReference type="Rhea" id="RHEA-COMP:10748"/>
        <dbReference type="ChEBI" id="CHEBI:83833"/>
        <dbReference type="ChEBI" id="CHEBI:83834"/>
        <dbReference type="EC" id="5.2.1.8"/>
    </reaction>
</comment>
<keyword evidence="13" id="KW-1185">Reference proteome</keyword>
<evidence type="ECO:0000256" key="7">
    <source>
        <dbReference type="ARBA" id="ARBA00023242"/>
    </source>
</evidence>
<dbReference type="FunFam" id="3.30.70.330:FF:000287">
    <property type="entry name" value="Peptidyl-prolyl cis-trans isomerase"/>
    <property type="match status" value="1"/>
</dbReference>
<dbReference type="InterPro" id="IPR035538">
    <property type="entry name" value="Cyclophilin_PPIL4"/>
</dbReference>
<feature type="compositionally biased region" description="Basic residues" evidence="10">
    <location>
        <begin position="352"/>
        <end position="363"/>
    </location>
</feature>
<evidence type="ECO:0000259" key="11">
    <source>
        <dbReference type="PROSITE" id="PS50072"/>
    </source>
</evidence>